<gene>
    <name evidence="2" type="ORF">HMPREF9970_1171</name>
</gene>
<accession>I0R9K1</accession>
<evidence type="ECO:0000313" key="3">
    <source>
        <dbReference type="Proteomes" id="UP000005039"/>
    </source>
</evidence>
<dbReference type="InterPro" id="IPR051698">
    <property type="entry name" value="Transposase_11-like"/>
</dbReference>
<dbReference type="NCBIfam" id="NF033564">
    <property type="entry name" value="transpos_ISAs1"/>
    <property type="match status" value="1"/>
</dbReference>
<comment type="caution">
    <text evidence="2">The sequence shown here is derived from an EMBL/GenBank/DDBJ whole genome shotgun (WGS) entry which is preliminary data.</text>
</comment>
<dbReference type="EMBL" id="AJGH01000044">
    <property type="protein sequence ID" value="EIC96359.1"/>
    <property type="molecule type" value="Genomic_DNA"/>
</dbReference>
<evidence type="ECO:0000259" key="1">
    <source>
        <dbReference type="Pfam" id="PF13808"/>
    </source>
</evidence>
<feature type="domain" description="H repeat-associated protein N-terminal" evidence="1">
    <location>
        <begin position="7"/>
        <end position="92"/>
    </location>
</feature>
<dbReference type="InterPro" id="IPR032806">
    <property type="entry name" value="YbfD_N"/>
</dbReference>
<feature type="non-terminal residue" evidence="2">
    <location>
        <position position="169"/>
    </location>
</feature>
<dbReference type="PANTHER" id="PTHR30298:SF0">
    <property type="entry name" value="PROTEIN YBFL-RELATED"/>
    <property type="match status" value="1"/>
</dbReference>
<dbReference type="AlphaFoldDB" id="I0R9K1"/>
<reference evidence="2 3" key="1">
    <citation type="submission" date="2012-03" db="EMBL/GenBank/DDBJ databases">
        <authorList>
            <person name="Durkin A.S."/>
            <person name="McCorrison J."/>
            <person name="Torralba M."/>
            <person name="Gillis M."/>
            <person name="Methe B."/>
            <person name="Sutton G."/>
            <person name="Nelson K.E."/>
        </authorList>
    </citation>
    <scope>NUCLEOTIDE SEQUENCE [LARGE SCALE GENOMIC DNA]</scope>
    <source>
        <strain evidence="2 3">F0468</strain>
    </source>
</reference>
<dbReference type="InterPro" id="IPR047647">
    <property type="entry name" value="ISAs1_transpos"/>
</dbReference>
<proteinExistence type="predicted"/>
<name>I0R9K1_9FIRM</name>
<evidence type="ECO:0000313" key="2">
    <source>
        <dbReference type="EMBL" id="EIC96359.1"/>
    </source>
</evidence>
<dbReference type="PANTHER" id="PTHR30298">
    <property type="entry name" value="H REPEAT-ASSOCIATED PREDICTED TRANSPOSASE"/>
    <property type="match status" value="1"/>
</dbReference>
<dbReference type="RefSeq" id="WP_008753525.1">
    <property type="nucleotide sequence ID" value="NZ_AJGH01000044.1"/>
</dbReference>
<keyword evidence="3" id="KW-1185">Reference proteome</keyword>
<sequence>MINELLEWLEYIEDVRQERKVKHKLKDIIVIVLFATLANVDDWVEMEYFAHYNEEYLKRYIKLKNGIPSHDTLCRVFGMLQPEILQQLYKKWQELLNRNEGEALKKIICIDGKTMRGNRNKESKANHIVTAWSKEDGFSLGQKVVDEKSNEITAIPELLEKINIKGQVV</sequence>
<dbReference type="eggNOG" id="COG5433">
    <property type="taxonomic scope" value="Bacteria"/>
</dbReference>
<protein>
    <submittedName>
        <fullName evidence="2">H repeat-associated protein YhhI</fullName>
    </submittedName>
</protein>
<organism evidence="2 3">
    <name type="scientific">Lachnoanaerobaculum saburreum F0468</name>
    <dbReference type="NCBI Taxonomy" id="1095750"/>
    <lineage>
        <taxon>Bacteria</taxon>
        <taxon>Bacillati</taxon>
        <taxon>Bacillota</taxon>
        <taxon>Clostridia</taxon>
        <taxon>Lachnospirales</taxon>
        <taxon>Lachnospiraceae</taxon>
        <taxon>Lachnoanaerobaculum</taxon>
    </lineage>
</organism>
<dbReference type="Pfam" id="PF13808">
    <property type="entry name" value="DDE_Tnp_1_assoc"/>
    <property type="match status" value="1"/>
</dbReference>
<dbReference type="Proteomes" id="UP000005039">
    <property type="component" value="Unassembled WGS sequence"/>
</dbReference>